<evidence type="ECO:0000313" key="1">
    <source>
        <dbReference type="EMBL" id="KAG9218355.1"/>
    </source>
</evidence>
<name>A0ACB7IKZ8_PLECO</name>
<proteinExistence type="predicted"/>
<accession>A0ACB7IKZ8</accession>
<comment type="caution">
    <text evidence="1">The sequence shown here is derived from an EMBL/GenBank/DDBJ whole genome shotgun (WGS) entry which is preliminary data.</text>
</comment>
<reference evidence="1 2" key="1">
    <citation type="journal article" date="2021" name="Appl. Environ. Microbiol.">
        <title>Genetic linkage and physical mapping for an oyster mushroom Pleurotus cornucopiae and QTL analysis for the trait cap color.</title>
        <authorList>
            <person name="Zhang Y."/>
            <person name="Gao W."/>
            <person name="Sonnenberg A."/>
            <person name="Chen Q."/>
            <person name="Zhang J."/>
            <person name="Huang C."/>
        </authorList>
    </citation>
    <scope>NUCLEOTIDE SEQUENCE [LARGE SCALE GENOMIC DNA]</scope>
    <source>
        <strain evidence="1">CCMSSC00406</strain>
    </source>
</reference>
<dbReference type="EMBL" id="WQMT02000010">
    <property type="protein sequence ID" value="KAG9218355.1"/>
    <property type="molecule type" value="Genomic_DNA"/>
</dbReference>
<sequence>MANLYTQATPPVDHQQPPAFHQVPQYGAPSPFQPPPPGAFVGQSPTASFGQPGFSQYQNPSGQYTSPPAPIQQQPQYAQQVQQPAMQQPGQPQQYMGEKPPAQAYQPQATPGMMVAPGGGGNRNAKNLPMDADGREWSNGLCDCCSDAGTCILAWCCPCIVYAQNKQRYEHLALKGIPDPERGGSGCNGDCFVHGCITACFGVGWVLQKTPPADHQQPERQMADLYTKAAPPVVLEPPAPTQNPQNDPQSGANVGQPPAAPFNQPGLPPYQNPSAPPPLIQQQFVQPPLQPFNMQQPGIPQQVYTVGMPPGQVYYQPQPMPAMMIVPGGGNRNVKNLPMDSDGREWSHGLCDWGSDVGTCLIATFVPCVVYAQNKRRYEHLSRGIADPRRGGSGINDDCLMYGGITFCFGVGCVLQVHSPFLPFGYSNKCGYL</sequence>
<protein>
    <submittedName>
        <fullName evidence="1">Uncharacterized protein</fullName>
    </submittedName>
</protein>
<gene>
    <name evidence="1" type="ORF">CCMSSC00406_0007274</name>
</gene>
<keyword evidence="2" id="KW-1185">Reference proteome</keyword>
<dbReference type="Proteomes" id="UP000824881">
    <property type="component" value="Unassembled WGS sequence"/>
</dbReference>
<organism evidence="1 2">
    <name type="scientific">Pleurotus cornucopiae</name>
    <name type="common">Cornucopia mushroom</name>
    <dbReference type="NCBI Taxonomy" id="5321"/>
    <lineage>
        <taxon>Eukaryota</taxon>
        <taxon>Fungi</taxon>
        <taxon>Dikarya</taxon>
        <taxon>Basidiomycota</taxon>
        <taxon>Agaricomycotina</taxon>
        <taxon>Agaricomycetes</taxon>
        <taxon>Agaricomycetidae</taxon>
        <taxon>Agaricales</taxon>
        <taxon>Pleurotineae</taxon>
        <taxon>Pleurotaceae</taxon>
        <taxon>Pleurotus</taxon>
    </lineage>
</organism>
<evidence type="ECO:0000313" key="2">
    <source>
        <dbReference type="Proteomes" id="UP000824881"/>
    </source>
</evidence>